<organism evidence="3">
    <name type="scientific">Trepomonas sp. PC1</name>
    <dbReference type="NCBI Taxonomy" id="1076344"/>
    <lineage>
        <taxon>Eukaryota</taxon>
        <taxon>Metamonada</taxon>
        <taxon>Diplomonadida</taxon>
        <taxon>Hexamitidae</taxon>
        <taxon>Hexamitinae</taxon>
        <taxon>Trepomonas</taxon>
    </lineage>
</organism>
<sequence length="848" mass="97098">TAYFNLKYQQIQTSQTQLQSINEMIPNELAQYQSNVILSTPTFPKTSKQQKDFKIPLVATFTPFEQEAVQIQRPPVRCKRCKAYMNYLNKILGQEYKCAICERQNELPSYFQSAGEEFDELKYQTVDYIVDDKQYLPSTVDSLGTQSELLNPAEISHVQSNVFSRFAPVDSSRLIDSAKNLQYPTSQRLSQRQIPVEFQWENIEKQIKIENLKLKFHQIVLIPVSFNSVHQGLIGQTLSLINESFIPVFYHRTMMVFDQEGTVYEVFCDQGEVTLPLPFEALKFNKSNTDLILKYISKLNHDEMQPKTAEILAGCVSSLQRTGGIVTLVLTDRIRVGMGAALKEEKKVYEFTNIQSIETTPECSLFNSNEFFWRLADEAAQHNVSINIIALPFNYENLGLPTLYPMCVKTSGKLYYNRASYYSQDIQNSGNKEFLQQCLSEIVETPAQACTVTIRTCQGLNLQVEEEQISLSKNYQYKDEMFGCFKKISDVEFSFGQFQRSQNFTIGFQVTEVTQDSGAIQMACLYTNQQGQRVVRVQTTMINFDSNPVNVFNNANQFAISSYLAKKLAFQYLNGGELVAKSIDNATLKPICDQNLKGEFQEKKKMDLTEIAKTGNLTELLLKDFQKNQLRTFNQDGKVLLQNQFYGFGDTKEQFLNILRGFRDQCGNKVKGRLLLPQSMQLVPLYVHAIQKLLFVCQQRQKNEGGVVTADMRVGQAMCVLQQKYQHVLQILYPQIYQIEKLEEFGNPMPLKCNSSAITQAHEKIYLYASPEAFIARVGSQVQGQPGLFDCQQQSIGIVRKLLGYQGAIYTAVQENQYDEQARWMYVEDATAKIKSYYEFVEQLKNTM</sequence>
<protein>
    <submittedName>
        <fullName evidence="3">Sec24</fullName>
    </submittedName>
</protein>
<dbReference type="GO" id="GO:0070971">
    <property type="term" value="C:endoplasmic reticulum exit site"/>
    <property type="evidence" value="ECO:0007669"/>
    <property type="project" value="TreeGrafter"/>
</dbReference>
<dbReference type="GO" id="GO:0006886">
    <property type="term" value="P:intracellular protein transport"/>
    <property type="evidence" value="ECO:0007669"/>
    <property type="project" value="InterPro"/>
</dbReference>
<dbReference type="GO" id="GO:0000149">
    <property type="term" value="F:SNARE binding"/>
    <property type="evidence" value="ECO:0007669"/>
    <property type="project" value="TreeGrafter"/>
</dbReference>
<accession>A0A146KH69</accession>
<dbReference type="InterPro" id="IPR029006">
    <property type="entry name" value="ADF-H/Gelsolin-like_dom_sf"/>
</dbReference>
<dbReference type="Gene3D" id="2.60.40.1670">
    <property type="entry name" value="beta-sandwich domain of Sec23/24"/>
    <property type="match status" value="1"/>
</dbReference>
<evidence type="ECO:0000313" key="3">
    <source>
        <dbReference type="EMBL" id="JAP95478.1"/>
    </source>
</evidence>
<dbReference type="InterPro" id="IPR050550">
    <property type="entry name" value="SEC23_SEC24_subfamily"/>
</dbReference>
<dbReference type="InterPro" id="IPR036174">
    <property type="entry name" value="Znf_Sec23_Sec24_sf"/>
</dbReference>
<dbReference type="PANTHER" id="PTHR13803">
    <property type="entry name" value="SEC24-RELATED PROTEIN"/>
    <property type="match status" value="1"/>
</dbReference>
<proteinExistence type="predicted"/>
<dbReference type="Pfam" id="PF08033">
    <property type="entry name" value="Sec23_BS"/>
    <property type="match status" value="1"/>
</dbReference>
<dbReference type="SUPFAM" id="SSF82919">
    <property type="entry name" value="Zn-finger domain of Sec23/24"/>
    <property type="match status" value="1"/>
</dbReference>
<feature type="non-terminal residue" evidence="3">
    <location>
        <position position="1"/>
    </location>
</feature>
<dbReference type="InterPro" id="IPR012990">
    <property type="entry name" value="Beta-sandwich_Sec23_24"/>
</dbReference>
<dbReference type="Pfam" id="PF04810">
    <property type="entry name" value="zf-Sec23_Sec24"/>
    <property type="match status" value="1"/>
</dbReference>
<dbReference type="InterPro" id="IPR036465">
    <property type="entry name" value="vWFA_dom_sf"/>
</dbReference>
<feature type="domain" description="Zinc finger Sec23/Sec24-type" evidence="1">
    <location>
        <begin position="75"/>
        <end position="109"/>
    </location>
</feature>
<evidence type="ECO:0000259" key="2">
    <source>
        <dbReference type="Pfam" id="PF08033"/>
    </source>
</evidence>
<dbReference type="PANTHER" id="PTHR13803:SF4">
    <property type="entry name" value="SECRETORY 24CD, ISOFORM C"/>
    <property type="match status" value="1"/>
</dbReference>
<name>A0A146KH69_9EUKA</name>
<dbReference type="InterPro" id="IPR036175">
    <property type="entry name" value="Sec23/24_helical_dom_sf"/>
</dbReference>
<dbReference type="GO" id="GO:0090110">
    <property type="term" value="P:COPII-coated vesicle cargo loading"/>
    <property type="evidence" value="ECO:0007669"/>
    <property type="project" value="TreeGrafter"/>
</dbReference>
<reference evidence="3" key="1">
    <citation type="submission" date="2015-07" db="EMBL/GenBank/DDBJ databases">
        <title>Adaptation to a free-living lifestyle via gene acquisitions in the diplomonad Trepomonas sp. PC1.</title>
        <authorList>
            <person name="Xu F."/>
            <person name="Jerlstrom-Hultqvist J."/>
            <person name="Kolisko M."/>
            <person name="Simpson A.G.B."/>
            <person name="Roger A.J."/>
            <person name="Svard S.G."/>
            <person name="Andersson J.O."/>
        </authorList>
    </citation>
    <scope>NUCLEOTIDE SEQUENCE</scope>
    <source>
        <strain evidence="3">PC1</strain>
    </source>
</reference>
<gene>
    <name evidence="3" type="ORF">TPC1_11520</name>
</gene>
<dbReference type="AlphaFoldDB" id="A0A146KH69"/>
<dbReference type="EMBL" id="GDID01001128">
    <property type="protein sequence ID" value="JAP95478.1"/>
    <property type="molecule type" value="Transcribed_RNA"/>
</dbReference>
<dbReference type="SUPFAM" id="SSF53300">
    <property type="entry name" value="vWA-like"/>
    <property type="match status" value="1"/>
</dbReference>
<feature type="domain" description="Sec23/Sec24 beta-sandwich" evidence="2">
    <location>
        <begin position="480"/>
        <end position="544"/>
    </location>
</feature>
<dbReference type="Gene3D" id="1.20.120.730">
    <property type="entry name" value="Sec23/Sec24 helical domain"/>
    <property type="match status" value="2"/>
</dbReference>
<dbReference type="Gene3D" id="3.40.50.410">
    <property type="entry name" value="von Willebrand factor, type A domain"/>
    <property type="match status" value="1"/>
</dbReference>
<evidence type="ECO:0000259" key="1">
    <source>
        <dbReference type="Pfam" id="PF04810"/>
    </source>
</evidence>
<dbReference type="Gene3D" id="3.40.20.10">
    <property type="entry name" value="Severin"/>
    <property type="match status" value="1"/>
</dbReference>
<dbReference type="Gene3D" id="2.30.30.380">
    <property type="entry name" value="Zn-finger domain of Sec23/24"/>
    <property type="match status" value="1"/>
</dbReference>
<dbReference type="SUPFAM" id="SSF81811">
    <property type="entry name" value="Helical domain of Sec23/24"/>
    <property type="match status" value="1"/>
</dbReference>
<dbReference type="SUPFAM" id="SSF81995">
    <property type="entry name" value="beta-sandwich domain of Sec23/24"/>
    <property type="match status" value="1"/>
</dbReference>
<dbReference type="GO" id="GO:0030127">
    <property type="term" value="C:COPII vesicle coat"/>
    <property type="evidence" value="ECO:0007669"/>
    <property type="project" value="InterPro"/>
</dbReference>
<dbReference type="GO" id="GO:0008270">
    <property type="term" value="F:zinc ion binding"/>
    <property type="evidence" value="ECO:0007669"/>
    <property type="project" value="InterPro"/>
</dbReference>
<dbReference type="InterPro" id="IPR006895">
    <property type="entry name" value="Znf_Sec23_Sec24"/>
</dbReference>